<evidence type="ECO:0000313" key="6">
    <source>
        <dbReference type="Proteomes" id="UP000386466"/>
    </source>
</evidence>
<feature type="domain" description="EGF-like" evidence="4">
    <location>
        <begin position="52"/>
        <end position="86"/>
    </location>
</feature>
<dbReference type="PROSITE" id="PS50026">
    <property type="entry name" value="EGF_3"/>
    <property type="match status" value="1"/>
</dbReference>
<evidence type="ECO:0000313" key="5">
    <source>
        <dbReference type="EMBL" id="VFV28580.1"/>
    </source>
</evidence>
<dbReference type="GO" id="GO:0016020">
    <property type="term" value="C:membrane"/>
    <property type="evidence" value="ECO:0007669"/>
    <property type="project" value="TreeGrafter"/>
</dbReference>
<dbReference type="GO" id="GO:0010976">
    <property type="term" value="P:positive regulation of neuron projection development"/>
    <property type="evidence" value="ECO:0007669"/>
    <property type="project" value="TreeGrafter"/>
</dbReference>
<proteinExistence type="predicted"/>
<reference evidence="5 6" key="1">
    <citation type="submission" date="2019-01" db="EMBL/GenBank/DDBJ databases">
        <authorList>
            <person name="Alioto T."/>
            <person name="Alioto T."/>
        </authorList>
    </citation>
    <scope>NUCLEOTIDE SEQUENCE [LARGE SCALE GENOMIC DNA]</scope>
</reference>
<gene>
    <name evidence="5" type="ORF">LYPA_23C013495</name>
</gene>
<evidence type="ECO:0000259" key="4">
    <source>
        <dbReference type="PROSITE" id="PS50026"/>
    </source>
</evidence>
<dbReference type="InterPro" id="IPR042635">
    <property type="entry name" value="MEGF10/SREC1/2-like"/>
</dbReference>
<sequence>MGLRQPPTSQPETVIHLRSQSVCPPADPSLPHSPSAELQCCPGWRQKDQECTIPICEGLDACREDEVCVKPGLCRCKPGFFGAQCNSRES</sequence>
<dbReference type="InterPro" id="IPR000742">
    <property type="entry name" value="EGF"/>
</dbReference>
<dbReference type="InterPro" id="IPR013111">
    <property type="entry name" value="EGF_extracell"/>
</dbReference>
<keyword evidence="5" id="KW-0675">Receptor</keyword>
<dbReference type="PANTHER" id="PTHR24043:SF0">
    <property type="entry name" value="SCAVENGER RECEPTOR CLASS F MEMBER 1"/>
    <property type="match status" value="1"/>
</dbReference>
<comment type="caution">
    <text evidence="3">Lacks conserved residue(s) required for the propagation of feature annotation.</text>
</comment>
<accession>A0A485N564</accession>
<dbReference type="AlphaFoldDB" id="A0A485N564"/>
<dbReference type="PROSITE" id="PS00022">
    <property type="entry name" value="EGF_1"/>
    <property type="match status" value="1"/>
</dbReference>
<evidence type="ECO:0000256" key="2">
    <source>
        <dbReference type="ARBA" id="ARBA00023157"/>
    </source>
</evidence>
<keyword evidence="2 3" id="KW-1015">Disulfide bond</keyword>
<evidence type="ECO:0000256" key="1">
    <source>
        <dbReference type="ARBA" id="ARBA00022536"/>
    </source>
</evidence>
<dbReference type="Proteomes" id="UP000386466">
    <property type="component" value="Unassembled WGS sequence"/>
</dbReference>
<dbReference type="Pfam" id="PF07974">
    <property type="entry name" value="EGF_2"/>
    <property type="match status" value="1"/>
</dbReference>
<dbReference type="PANTHER" id="PTHR24043">
    <property type="entry name" value="SCAVENGER RECEPTOR CLASS F"/>
    <property type="match status" value="1"/>
</dbReference>
<protein>
    <submittedName>
        <fullName evidence="5">Scavenger receptor class f member 1</fullName>
    </submittedName>
</protein>
<dbReference type="GO" id="GO:0030169">
    <property type="term" value="F:low-density lipoprotein particle binding"/>
    <property type="evidence" value="ECO:0007669"/>
    <property type="project" value="TreeGrafter"/>
</dbReference>
<dbReference type="Gene3D" id="2.10.25.10">
    <property type="entry name" value="Laminin"/>
    <property type="match status" value="1"/>
</dbReference>
<dbReference type="EMBL" id="CAAGRJ010011582">
    <property type="protein sequence ID" value="VFV28580.1"/>
    <property type="molecule type" value="Genomic_DNA"/>
</dbReference>
<dbReference type="GO" id="GO:0016358">
    <property type="term" value="P:dendrite development"/>
    <property type="evidence" value="ECO:0007669"/>
    <property type="project" value="TreeGrafter"/>
</dbReference>
<evidence type="ECO:0000256" key="3">
    <source>
        <dbReference type="PROSITE-ProRule" id="PRU00076"/>
    </source>
</evidence>
<organism evidence="5 6">
    <name type="scientific">Lynx pardinus</name>
    <name type="common">Iberian lynx</name>
    <name type="synonym">Felis pardina</name>
    <dbReference type="NCBI Taxonomy" id="191816"/>
    <lineage>
        <taxon>Eukaryota</taxon>
        <taxon>Metazoa</taxon>
        <taxon>Chordata</taxon>
        <taxon>Craniata</taxon>
        <taxon>Vertebrata</taxon>
        <taxon>Euteleostomi</taxon>
        <taxon>Mammalia</taxon>
        <taxon>Eutheria</taxon>
        <taxon>Laurasiatheria</taxon>
        <taxon>Carnivora</taxon>
        <taxon>Feliformia</taxon>
        <taxon>Felidae</taxon>
        <taxon>Felinae</taxon>
        <taxon>Lynx</taxon>
    </lineage>
</organism>
<name>A0A485N564_LYNPA</name>
<keyword evidence="6" id="KW-1185">Reference proteome</keyword>
<dbReference type="PROSITE" id="PS01186">
    <property type="entry name" value="EGF_2"/>
    <property type="match status" value="1"/>
</dbReference>
<dbReference type="GO" id="GO:0016322">
    <property type="term" value="P:neuron remodeling"/>
    <property type="evidence" value="ECO:0007669"/>
    <property type="project" value="TreeGrafter"/>
</dbReference>
<dbReference type="GO" id="GO:0007157">
    <property type="term" value="P:heterophilic cell-cell adhesion via plasma membrane cell adhesion molecules"/>
    <property type="evidence" value="ECO:0007669"/>
    <property type="project" value="TreeGrafter"/>
</dbReference>
<feature type="disulfide bond" evidence="3">
    <location>
        <begin position="76"/>
        <end position="85"/>
    </location>
</feature>
<keyword evidence="1 3" id="KW-0245">EGF-like domain</keyword>
<dbReference type="GO" id="GO:0005044">
    <property type="term" value="F:scavenger receptor activity"/>
    <property type="evidence" value="ECO:0007669"/>
    <property type="project" value="InterPro"/>
</dbReference>